<dbReference type="PANTHER" id="PTHR23542:SF1">
    <property type="entry name" value="MAJOR FACILITATOR SUPERFAMILY (MFS) PROFILE DOMAIN-CONTAINING PROTEIN"/>
    <property type="match status" value="1"/>
</dbReference>
<feature type="transmembrane region" description="Helical" evidence="5">
    <location>
        <begin position="341"/>
        <end position="361"/>
    </location>
</feature>
<name>A0ABV3P5V7_9ACTN</name>
<feature type="transmembrane region" description="Helical" evidence="5">
    <location>
        <begin position="256"/>
        <end position="277"/>
    </location>
</feature>
<evidence type="ECO:0000313" key="8">
    <source>
        <dbReference type="Proteomes" id="UP001555826"/>
    </source>
</evidence>
<dbReference type="EMBL" id="JBFNQN010000006">
    <property type="protein sequence ID" value="MEW9265009.1"/>
    <property type="molecule type" value="Genomic_DNA"/>
</dbReference>
<feature type="transmembrane region" description="Helical" evidence="5">
    <location>
        <begin position="307"/>
        <end position="329"/>
    </location>
</feature>
<dbReference type="PROSITE" id="PS50850">
    <property type="entry name" value="MFS"/>
    <property type="match status" value="1"/>
</dbReference>
<keyword evidence="2 5" id="KW-0812">Transmembrane</keyword>
<gene>
    <name evidence="7" type="ORF">AB1207_09640</name>
</gene>
<dbReference type="InterPro" id="IPR036259">
    <property type="entry name" value="MFS_trans_sf"/>
</dbReference>
<feature type="transmembrane region" description="Helical" evidence="5">
    <location>
        <begin position="284"/>
        <end position="301"/>
    </location>
</feature>
<comment type="caution">
    <text evidence="7">The sequence shown here is derived from an EMBL/GenBank/DDBJ whole genome shotgun (WGS) entry which is preliminary data.</text>
</comment>
<feature type="domain" description="Major facilitator superfamily (MFS) profile" evidence="6">
    <location>
        <begin position="214"/>
        <end position="402"/>
    </location>
</feature>
<keyword evidence="3 5" id="KW-1133">Transmembrane helix</keyword>
<feature type="transmembrane region" description="Helical" evidence="5">
    <location>
        <begin position="367"/>
        <end position="387"/>
    </location>
</feature>
<dbReference type="Proteomes" id="UP001555826">
    <property type="component" value="Unassembled WGS sequence"/>
</dbReference>
<feature type="transmembrane region" description="Helical" evidence="5">
    <location>
        <begin position="78"/>
        <end position="99"/>
    </location>
</feature>
<feature type="transmembrane region" description="Helical" evidence="5">
    <location>
        <begin position="12"/>
        <end position="39"/>
    </location>
</feature>
<feature type="transmembrane region" description="Helical" evidence="5">
    <location>
        <begin position="105"/>
        <end position="123"/>
    </location>
</feature>
<dbReference type="InterPro" id="IPR020846">
    <property type="entry name" value="MFS_dom"/>
</dbReference>
<organism evidence="7 8">
    <name type="scientific">Kineococcus endophyticus</name>
    <dbReference type="NCBI Taxonomy" id="1181883"/>
    <lineage>
        <taxon>Bacteria</taxon>
        <taxon>Bacillati</taxon>
        <taxon>Actinomycetota</taxon>
        <taxon>Actinomycetes</taxon>
        <taxon>Kineosporiales</taxon>
        <taxon>Kineosporiaceae</taxon>
        <taxon>Kineococcus</taxon>
    </lineage>
</organism>
<evidence type="ECO:0000256" key="1">
    <source>
        <dbReference type="ARBA" id="ARBA00004651"/>
    </source>
</evidence>
<comment type="subcellular location">
    <subcellularLocation>
        <location evidence="1">Cell membrane</location>
        <topology evidence="1">Multi-pass membrane protein</topology>
    </subcellularLocation>
</comment>
<evidence type="ECO:0000256" key="4">
    <source>
        <dbReference type="ARBA" id="ARBA00023136"/>
    </source>
</evidence>
<feature type="transmembrane region" description="Helical" evidence="5">
    <location>
        <begin position="219"/>
        <end position="236"/>
    </location>
</feature>
<feature type="transmembrane region" description="Helical" evidence="5">
    <location>
        <begin position="45"/>
        <end position="66"/>
    </location>
</feature>
<reference evidence="7 8" key="1">
    <citation type="submission" date="2024-07" db="EMBL/GenBank/DDBJ databases">
        <authorList>
            <person name="Thanompreechachai J."/>
            <person name="Duangmal K."/>
        </authorList>
    </citation>
    <scope>NUCLEOTIDE SEQUENCE [LARGE SCALE GENOMIC DNA]</scope>
    <source>
        <strain evidence="7 8">KCTC 19886</strain>
    </source>
</reference>
<dbReference type="InterPro" id="IPR011701">
    <property type="entry name" value="MFS"/>
</dbReference>
<evidence type="ECO:0000256" key="2">
    <source>
        <dbReference type="ARBA" id="ARBA00022692"/>
    </source>
</evidence>
<evidence type="ECO:0000256" key="3">
    <source>
        <dbReference type="ARBA" id="ARBA00022989"/>
    </source>
</evidence>
<keyword evidence="4 5" id="KW-0472">Membrane</keyword>
<dbReference type="SUPFAM" id="SSF103473">
    <property type="entry name" value="MFS general substrate transporter"/>
    <property type="match status" value="1"/>
</dbReference>
<proteinExistence type="predicted"/>
<accession>A0ABV3P5V7</accession>
<evidence type="ECO:0000256" key="5">
    <source>
        <dbReference type="SAM" id="Phobius"/>
    </source>
</evidence>
<dbReference type="PANTHER" id="PTHR23542">
    <property type="match status" value="1"/>
</dbReference>
<keyword evidence="8" id="KW-1185">Reference proteome</keyword>
<dbReference type="Pfam" id="PF07690">
    <property type="entry name" value="MFS_1"/>
    <property type="match status" value="1"/>
</dbReference>
<evidence type="ECO:0000313" key="7">
    <source>
        <dbReference type="EMBL" id="MEW9265009.1"/>
    </source>
</evidence>
<evidence type="ECO:0000259" key="6">
    <source>
        <dbReference type="PROSITE" id="PS50850"/>
    </source>
</evidence>
<sequence>MRSYVEVLSPRAHLLLAVSGLLARVPLAVVGFAALLVVRRSTGEFALAATVSAVVVATGAFVGPALGRWGDRRGQAVALRAAAVVGVLGAVLFVAVTAGDAPAPVVLLAAAVVGAGVAPVGSFTRTRWARTYPRREGAADPRLATAFALEGVFDELVWVAGPALASLVAAAADPRLALVLACAAGAAGCLVLSVQGHGAPTGTPEGRRRLGLPVTRPEVLGVLAAGVAVGAVFGLADLSAVALTTERSVPQLAGSVLGAGALGAVVGGLVVGVLPPVADPRRGVVAAAALFGAGYASLATVPGVVGILVLSFLAGATYAPLGVAVNRLVEDAAPAHRLSESLAWVSTAGTALGTVLGGFVVDAAGARGGYLLVAPLAALPVLCALAGTRRARRGERTGRIGG</sequence>
<dbReference type="Gene3D" id="1.20.1250.20">
    <property type="entry name" value="MFS general substrate transporter like domains"/>
    <property type="match status" value="2"/>
</dbReference>
<protein>
    <submittedName>
        <fullName evidence="7">MFS transporter</fullName>
    </submittedName>
</protein>
<dbReference type="RefSeq" id="WP_367637903.1">
    <property type="nucleotide sequence ID" value="NZ_JBFNQN010000006.1"/>
</dbReference>